<reference evidence="2" key="1">
    <citation type="journal article" date="2015" name="Nat. Genet.">
        <title>The genome and transcriptome of the zoonotic hookworm Ancylostoma ceylanicum identify infection-specific gene families.</title>
        <authorList>
            <person name="Schwarz E.M."/>
            <person name="Hu Y."/>
            <person name="Antoshechkin I."/>
            <person name="Miller M.M."/>
            <person name="Sternberg P.W."/>
            <person name="Aroian R.V."/>
        </authorList>
    </citation>
    <scope>NUCLEOTIDE SEQUENCE</scope>
    <source>
        <strain evidence="2">HY135</strain>
    </source>
</reference>
<evidence type="ECO:0000313" key="1">
    <source>
        <dbReference type="EMBL" id="EYB88450.1"/>
    </source>
</evidence>
<gene>
    <name evidence="1" type="primary">Acey_s0246.g12</name>
    <name evidence="1" type="ORF">Y032_0246g12</name>
</gene>
<name>A0A016SCT2_9BILA</name>
<protein>
    <submittedName>
        <fullName evidence="1">Uncharacterized protein</fullName>
    </submittedName>
</protein>
<proteinExistence type="predicted"/>
<dbReference type="EMBL" id="JARK01001582">
    <property type="protein sequence ID" value="EYB88450.1"/>
    <property type="molecule type" value="Genomic_DNA"/>
</dbReference>
<sequence length="83" mass="9131">MELIARTLEDVPQMWVIAKIKVKMSIDCHAPLIITPLPSEVSSFTLSMWRSLRQPAVGAIATIAGKVWGYSKTAAVLLEEYGT</sequence>
<evidence type="ECO:0000313" key="2">
    <source>
        <dbReference type="Proteomes" id="UP000024635"/>
    </source>
</evidence>
<dbReference type="Proteomes" id="UP000024635">
    <property type="component" value="Unassembled WGS sequence"/>
</dbReference>
<keyword evidence="2" id="KW-1185">Reference proteome</keyword>
<dbReference type="AlphaFoldDB" id="A0A016SCT2"/>
<accession>A0A016SCT2</accession>
<comment type="caution">
    <text evidence="1">The sequence shown here is derived from an EMBL/GenBank/DDBJ whole genome shotgun (WGS) entry which is preliminary data.</text>
</comment>
<organism evidence="1 2">
    <name type="scientific">Ancylostoma ceylanicum</name>
    <dbReference type="NCBI Taxonomy" id="53326"/>
    <lineage>
        <taxon>Eukaryota</taxon>
        <taxon>Metazoa</taxon>
        <taxon>Ecdysozoa</taxon>
        <taxon>Nematoda</taxon>
        <taxon>Chromadorea</taxon>
        <taxon>Rhabditida</taxon>
        <taxon>Rhabditina</taxon>
        <taxon>Rhabditomorpha</taxon>
        <taxon>Strongyloidea</taxon>
        <taxon>Ancylostomatidae</taxon>
        <taxon>Ancylostomatinae</taxon>
        <taxon>Ancylostoma</taxon>
    </lineage>
</organism>